<proteinExistence type="predicted"/>
<protein>
    <submittedName>
        <fullName evidence="1">Uncharacterized protein</fullName>
    </submittedName>
</protein>
<dbReference type="Proteomes" id="UP001418222">
    <property type="component" value="Unassembled WGS sequence"/>
</dbReference>
<name>A0AAP0G2G7_9ASPA</name>
<comment type="caution">
    <text evidence="1">The sequence shown here is derived from an EMBL/GenBank/DDBJ whole genome shotgun (WGS) entry which is preliminary data.</text>
</comment>
<dbReference type="AlphaFoldDB" id="A0AAP0G2G7"/>
<evidence type="ECO:0000313" key="1">
    <source>
        <dbReference type="EMBL" id="KAK8934520.1"/>
    </source>
</evidence>
<evidence type="ECO:0000313" key="2">
    <source>
        <dbReference type="Proteomes" id="UP001418222"/>
    </source>
</evidence>
<sequence length="139" mass="15667">MDEEISTLISSGIEILVPTLCDGDIVRFVIKFLTDNTVDRYKIQLVAKGFTQTYCVDFFGTSIVFRISIIQADDLRAKFDANKHVPVHPRRSEPRPPSPPFVDPPRALLVVNVRSNASIWKICLVLKAEIRKLTAEIIS</sequence>
<keyword evidence="2" id="KW-1185">Reference proteome</keyword>
<reference evidence="1 2" key="1">
    <citation type="journal article" date="2022" name="Nat. Plants">
        <title>Genomes of leafy and leafless Platanthera orchids illuminate the evolution of mycoheterotrophy.</title>
        <authorList>
            <person name="Li M.H."/>
            <person name="Liu K.W."/>
            <person name="Li Z."/>
            <person name="Lu H.C."/>
            <person name="Ye Q.L."/>
            <person name="Zhang D."/>
            <person name="Wang J.Y."/>
            <person name="Li Y.F."/>
            <person name="Zhong Z.M."/>
            <person name="Liu X."/>
            <person name="Yu X."/>
            <person name="Liu D.K."/>
            <person name="Tu X.D."/>
            <person name="Liu B."/>
            <person name="Hao Y."/>
            <person name="Liao X.Y."/>
            <person name="Jiang Y.T."/>
            <person name="Sun W.H."/>
            <person name="Chen J."/>
            <person name="Chen Y.Q."/>
            <person name="Ai Y."/>
            <person name="Zhai J.W."/>
            <person name="Wu S.S."/>
            <person name="Zhou Z."/>
            <person name="Hsiao Y.Y."/>
            <person name="Wu W.L."/>
            <person name="Chen Y.Y."/>
            <person name="Lin Y.F."/>
            <person name="Hsu J.L."/>
            <person name="Li C.Y."/>
            <person name="Wang Z.W."/>
            <person name="Zhao X."/>
            <person name="Zhong W.Y."/>
            <person name="Ma X.K."/>
            <person name="Ma L."/>
            <person name="Huang J."/>
            <person name="Chen G.Z."/>
            <person name="Huang M.Z."/>
            <person name="Huang L."/>
            <person name="Peng D.H."/>
            <person name="Luo Y.B."/>
            <person name="Zou S.Q."/>
            <person name="Chen S.P."/>
            <person name="Lan S."/>
            <person name="Tsai W.C."/>
            <person name="Van de Peer Y."/>
            <person name="Liu Z.J."/>
        </authorList>
    </citation>
    <scope>NUCLEOTIDE SEQUENCE [LARGE SCALE GENOMIC DNA]</scope>
    <source>
        <strain evidence="1">Lor287</strain>
    </source>
</reference>
<accession>A0AAP0G2G7</accession>
<dbReference type="EMBL" id="JBBWWQ010000012">
    <property type="protein sequence ID" value="KAK8934520.1"/>
    <property type="molecule type" value="Genomic_DNA"/>
</dbReference>
<gene>
    <name evidence="1" type="ORF">KSP39_PZI014922</name>
</gene>
<organism evidence="1 2">
    <name type="scientific">Platanthera zijinensis</name>
    <dbReference type="NCBI Taxonomy" id="2320716"/>
    <lineage>
        <taxon>Eukaryota</taxon>
        <taxon>Viridiplantae</taxon>
        <taxon>Streptophyta</taxon>
        <taxon>Embryophyta</taxon>
        <taxon>Tracheophyta</taxon>
        <taxon>Spermatophyta</taxon>
        <taxon>Magnoliopsida</taxon>
        <taxon>Liliopsida</taxon>
        <taxon>Asparagales</taxon>
        <taxon>Orchidaceae</taxon>
        <taxon>Orchidoideae</taxon>
        <taxon>Orchideae</taxon>
        <taxon>Orchidinae</taxon>
        <taxon>Platanthera</taxon>
    </lineage>
</organism>